<keyword evidence="3" id="KW-1185">Reference proteome</keyword>
<organism evidence="2 3">
    <name type="scientific">Cymbomonas tetramitiformis</name>
    <dbReference type="NCBI Taxonomy" id="36881"/>
    <lineage>
        <taxon>Eukaryota</taxon>
        <taxon>Viridiplantae</taxon>
        <taxon>Chlorophyta</taxon>
        <taxon>Pyramimonadophyceae</taxon>
        <taxon>Pyramimonadales</taxon>
        <taxon>Pyramimonadaceae</taxon>
        <taxon>Cymbomonas</taxon>
    </lineage>
</organism>
<accession>A0AAE0KQT3</accession>
<dbReference type="AlphaFoldDB" id="A0AAE0KQT3"/>
<gene>
    <name evidence="2" type="ORF">CYMTET_33525</name>
</gene>
<proteinExistence type="predicted"/>
<reference evidence="2 3" key="1">
    <citation type="journal article" date="2015" name="Genome Biol. Evol.">
        <title>Comparative Genomics of a Bacterivorous Green Alga Reveals Evolutionary Causalities and Consequences of Phago-Mixotrophic Mode of Nutrition.</title>
        <authorList>
            <person name="Burns J.A."/>
            <person name="Paasch A."/>
            <person name="Narechania A."/>
            <person name="Kim E."/>
        </authorList>
    </citation>
    <scope>NUCLEOTIDE SEQUENCE [LARGE SCALE GENOMIC DNA]</scope>
    <source>
        <strain evidence="2 3">PLY_AMNH</strain>
    </source>
</reference>
<name>A0AAE0KQT3_9CHLO</name>
<dbReference type="Proteomes" id="UP001190700">
    <property type="component" value="Unassembled WGS sequence"/>
</dbReference>
<feature type="compositionally biased region" description="Basic and acidic residues" evidence="1">
    <location>
        <begin position="1"/>
        <end position="14"/>
    </location>
</feature>
<feature type="region of interest" description="Disordered" evidence="1">
    <location>
        <begin position="1"/>
        <end position="28"/>
    </location>
</feature>
<sequence length="71" mass="7809">LDHAADRAAQRAEGHVAGTGSSDWNALGQHLHSAGKRWRPEHAWALQACHYDPLHLSTHGPYKPSTMTPFT</sequence>
<feature type="non-terminal residue" evidence="2">
    <location>
        <position position="1"/>
    </location>
</feature>
<evidence type="ECO:0000313" key="2">
    <source>
        <dbReference type="EMBL" id="KAK3257386.1"/>
    </source>
</evidence>
<evidence type="ECO:0000313" key="3">
    <source>
        <dbReference type="Proteomes" id="UP001190700"/>
    </source>
</evidence>
<dbReference type="EMBL" id="LGRX02020563">
    <property type="protein sequence ID" value="KAK3257386.1"/>
    <property type="molecule type" value="Genomic_DNA"/>
</dbReference>
<evidence type="ECO:0000256" key="1">
    <source>
        <dbReference type="SAM" id="MobiDB-lite"/>
    </source>
</evidence>
<comment type="caution">
    <text evidence="2">The sequence shown here is derived from an EMBL/GenBank/DDBJ whole genome shotgun (WGS) entry which is preliminary data.</text>
</comment>
<protein>
    <submittedName>
        <fullName evidence="2">Uncharacterized protein</fullName>
    </submittedName>
</protein>